<dbReference type="RefSeq" id="WP_165873107.1">
    <property type="nucleotide sequence ID" value="NZ_SLUK01000002.1"/>
</dbReference>
<comment type="caution">
    <text evidence="2">The sequence shown here is derived from an EMBL/GenBank/DDBJ whole genome shotgun (WGS) entry which is preliminary data.</text>
</comment>
<feature type="region of interest" description="Disordered" evidence="1">
    <location>
        <begin position="36"/>
        <end position="55"/>
    </location>
</feature>
<organism evidence="2 3">
    <name type="scientific">Harryflintia acetispora</name>
    <dbReference type="NCBI Taxonomy" id="1849041"/>
    <lineage>
        <taxon>Bacteria</taxon>
        <taxon>Bacillati</taxon>
        <taxon>Bacillota</taxon>
        <taxon>Clostridia</taxon>
        <taxon>Eubacteriales</taxon>
        <taxon>Oscillospiraceae</taxon>
        <taxon>Harryflintia</taxon>
    </lineage>
</organism>
<dbReference type="AlphaFoldDB" id="A0A9X8UKX4"/>
<evidence type="ECO:0000256" key="1">
    <source>
        <dbReference type="SAM" id="MobiDB-lite"/>
    </source>
</evidence>
<sequence>MERQNAWNIFLHTGRVEDYLNYVKLQNQKTTDFREDLIPDADDDRWDRDRYNQYR</sequence>
<dbReference type="EMBL" id="SLUK01000002">
    <property type="protein sequence ID" value="TCL44735.1"/>
    <property type="molecule type" value="Genomic_DNA"/>
</dbReference>
<gene>
    <name evidence="2" type="ORF">EDD78_102361</name>
</gene>
<evidence type="ECO:0008006" key="4">
    <source>
        <dbReference type="Google" id="ProtNLM"/>
    </source>
</evidence>
<name>A0A9X8UKX4_9FIRM</name>
<evidence type="ECO:0000313" key="3">
    <source>
        <dbReference type="Proteomes" id="UP000294682"/>
    </source>
</evidence>
<protein>
    <recommendedName>
        <fullName evidence="4">YqzL family protein</fullName>
    </recommendedName>
</protein>
<keyword evidence="3" id="KW-1185">Reference proteome</keyword>
<feature type="compositionally biased region" description="Basic and acidic residues" evidence="1">
    <location>
        <begin position="45"/>
        <end position="55"/>
    </location>
</feature>
<accession>A0A9X8UKX4</accession>
<proteinExistence type="predicted"/>
<dbReference type="Proteomes" id="UP000294682">
    <property type="component" value="Unassembled WGS sequence"/>
</dbReference>
<reference evidence="2 3" key="1">
    <citation type="submission" date="2019-03" db="EMBL/GenBank/DDBJ databases">
        <title>Genomic Encyclopedia of Type Strains, Phase IV (KMG-IV): sequencing the most valuable type-strain genomes for metagenomic binning, comparative biology and taxonomic classification.</title>
        <authorList>
            <person name="Goeker M."/>
        </authorList>
    </citation>
    <scope>NUCLEOTIDE SEQUENCE [LARGE SCALE GENOMIC DNA]</scope>
    <source>
        <strain evidence="2 3">DSM 100433</strain>
    </source>
</reference>
<evidence type="ECO:0000313" key="2">
    <source>
        <dbReference type="EMBL" id="TCL44735.1"/>
    </source>
</evidence>